<accession>A0A6C0H571</accession>
<name>A0A6C0H571_9ZZZZ</name>
<evidence type="ECO:0008006" key="3">
    <source>
        <dbReference type="Google" id="ProtNLM"/>
    </source>
</evidence>
<dbReference type="EMBL" id="MN739879">
    <property type="protein sequence ID" value="QHT75557.1"/>
    <property type="molecule type" value="Genomic_DNA"/>
</dbReference>
<feature type="region of interest" description="Disordered" evidence="1">
    <location>
        <begin position="99"/>
        <end position="120"/>
    </location>
</feature>
<reference evidence="2" key="1">
    <citation type="journal article" date="2020" name="Nature">
        <title>Giant virus diversity and host interactions through global metagenomics.</title>
        <authorList>
            <person name="Schulz F."/>
            <person name="Roux S."/>
            <person name="Paez-Espino D."/>
            <person name="Jungbluth S."/>
            <person name="Walsh D.A."/>
            <person name="Denef V.J."/>
            <person name="McMahon K.D."/>
            <person name="Konstantinidis K.T."/>
            <person name="Eloe-Fadrosh E.A."/>
            <person name="Kyrpides N.C."/>
            <person name="Woyke T."/>
        </authorList>
    </citation>
    <scope>NUCLEOTIDE SEQUENCE</scope>
    <source>
        <strain evidence="2">GVMAG-M-3300023179-71</strain>
    </source>
</reference>
<dbReference type="SUPFAM" id="SSF63748">
    <property type="entry name" value="Tudor/PWWP/MBT"/>
    <property type="match status" value="1"/>
</dbReference>
<proteinExistence type="predicted"/>
<evidence type="ECO:0000313" key="2">
    <source>
        <dbReference type="EMBL" id="QHT75557.1"/>
    </source>
</evidence>
<dbReference type="AlphaFoldDB" id="A0A6C0H571"/>
<dbReference type="Gene3D" id="2.30.30.140">
    <property type="match status" value="1"/>
</dbReference>
<dbReference type="CDD" id="cd04508">
    <property type="entry name" value="Tudor_SF"/>
    <property type="match status" value="1"/>
</dbReference>
<protein>
    <recommendedName>
        <fullName evidence="3">Tudor domain-containing protein</fullName>
    </recommendedName>
</protein>
<evidence type="ECO:0000256" key="1">
    <source>
        <dbReference type="SAM" id="MobiDB-lite"/>
    </source>
</evidence>
<organism evidence="2">
    <name type="scientific">viral metagenome</name>
    <dbReference type="NCBI Taxonomy" id="1070528"/>
    <lineage>
        <taxon>unclassified sequences</taxon>
        <taxon>metagenomes</taxon>
        <taxon>organismal metagenomes</taxon>
    </lineage>
</organism>
<sequence>MLSFQQQSAIQFNNVYNGTSDKEFEQPNLFYKCKTCNNNLSSSSPASQYQRLKLIQNTVRIPSSLFTMNLASLNVYQPPSIYNYNVNWKQMSDRKEPHYETPVASSYGTSTRGTRTRLRPGACTPGGLGVDIKHNSYNRYLNRIKGKSPLKRGIIPPNFGTPYPFNPAFPIYGGKTTKTAIIDKCHCGNSPILFNNPDNYNVKYTFGIGQIVLTQKSDNLYYKARIISINNGLFTVQFDDGTTLQKTQNDLYIFYDNSFTASNKVGLTFNNFIDQGDNYLTSTLSLLQKNGELIYN</sequence>